<evidence type="ECO:0000256" key="1">
    <source>
        <dbReference type="ARBA" id="ARBA00001947"/>
    </source>
</evidence>
<dbReference type="Proteomes" id="UP000019442">
    <property type="component" value="Chromosome"/>
</dbReference>
<keyword evidence="4" id="KW-0862">Zinc</keyword>
<dbReference type="Pfam" id="PF02633">
    <property type="entry name" value="Creatininase"/>
    <property type="match status" value="1"/>
</dbReference>
<dbReference type="InterPro" id="IPR024087">
    <property type="entry name" value="Creatininase-like_sf"/>
</dbReference>
<dbReference type="KEGG" id="hhc:M911_01830"/>
<dbReference type="SUPFAM" id="SSF102215">
    <property type="entry name" value="Creatininase"/>
    <property type="match status" value="1"/>
</dbReference>
<dbReference type="InterPro" id="IPR003785">
    <property type="entry name" value="Creatininase/forma_Hydrolase"/>
</dbReference>
<dbReference type="HOGENOM" id="CLU_055029_0_0_6"/>
<comment type="similarity">
    <text evidence="5">Belongs to the creatininase superfamily.</text>
</comment>
<keyword evidence="7" id="KW-1185">Reference proteome</keyword>
<reference evidence="6 7" key="1">
    <citation type="journal article" date="2014" name="J Genomics">
        <title>Draft Genome Sequence of the Extremely Halophilic Phototrophic Purple Sulfur Bacterium Halorhodospira halochloris.</title>
        <authorList>
            <person name="Singh K.S."/>
            <person name="Kirksey J."/>
            <person name="Hoff W.D."/>
            <person name="Deole R."/>
        </authorList>
    </citation>
    <scope>NUCLEOTIDE SEQUENCE [LARGE SCALE GENOMIC DNA]</scope>
    <source>
        <strain evidence="6 7">A</strain>
    </source>
</reference>
<dbReference type="GO" id="GO:0016811">
    <property type="term" value="F:hydrolase activity, acting on carbon-nitrogen (but not peptide) bonds, in linear amides"/>
    <property type="evidence" value="ECO:0007669"/>
    <property type="project" value="TreeGrafter"/>
</dbReference>
<evidence type="ECO:0000256" key="4">
    <source>
        <dbReference type="ARBA" id="ARBA00022833"/>
    </source>
</evidence>
<accession>W8KEH2</accession>
<gene>
    <name evidence="6" type="ORF">M911_01830</name>
</gene>
<reference evidence="7" key="2">
    <citation type="submission" date="2014-02" db="EMBL/GenBank/DDBJ databases">
        <title>Draft Genome Sequence of extremely halophilic bacteria Halorhodospira halochloris.</title>
        <authorList>
            <person name="Singh K.S."/>
        </authorList>
    </citation>
    <scope>NUCLEOTIDE SEQUENCE [LARGE SCALE GENOMIC DNA]</scope>
    <source>
        <strain evidence="7">A</strain>
    </source>
</reference>
<keyword evidence="3" id="KW-0378">Hydrolase</keyword>
<name>W8KEH2_9GAMM</name>
<dbReference type="AlphaFoldDB" id="W8KEH2"/>
<evidence type="ECO:0000256" key="5">
    <source>
        <dbReference type="ARBA" id="ARBA00024029"/>
    </source>
</evidence>
<comment type="cofactor">
    <cofactor evidence="1">
        <name>Zn(2+)</name>
        <dbReference type="ChEBI" id="CHEBI:29105"/>
    </cofactor>
</comment>
<protein>
    <submittedName>
        <fullName evidence="6">Creatininase</fullName>
    </submittedName>
</protein>
<dbReference type="PATRIC" id="fig|1354791.3.peg.762"/>
<dbReference type="PANTHER" id="PTHR35005:SF1">
    <property type="entry name" value="2-AMINO-5-FORMYLAMINO-6-RIBOSYLAMINOPYRIMIDIN-4(3H)-ONE 5'-MONOPHOSPHATE DEFORMYLASE"/>
    <property type="match status" value="1"/>
</dbReference>
<organism evidence="6 7">
    <name type="scientific">Ectothiorhodospira haloalkaliphila</name>
    <dbReference type="NCBI Taxonomy" id="421628"/>
    <lineage>
        <taxon>Bacteria</taxon>
        <taxon>Pseudomonadati</taxon>
        <taxon>Pseudomonadota</taxon>
        <taxon>Gammaproteobacteria</taxon>
        <taxon>Chromatiales</taxon>
        <taxon>Ectothiorhodospiraceae</taxon>
        <taxon>Ectothiorhodospira</taxon>
    </lineage>
</organism>
<sequence>MGPETVAVMVLGAVEQHGPHLPLSTDLDIGLGLLTEARRHLPADFPLLVMPPLALGSSEEHGGFPGTLSLPPQTAVAVLEALGEGVSRAGGRRLVWLNAHGGNTAIMDQAALALRRRHGLLVIKATYTRLGQPPGIDADEWRHGLHGGALETALMRHLAPERVREDQVRDFPGRGQYLVASGHRWLGPEGAGAFAWLAEDLHPDGVTGDAAAGTAELGARILGFYGERLAQLLQEAASLPWDARPAPGPRD</sequence>
<evidence type="ECO:0000313" key="7">
    <source>
        <dbReference type="Proteomes" id="UP000019442"/>
    </source>
</evidence>
<dbReference type="Gene3D" id="3.40.50.10310">
    <property type="entry name" value="Creatininase"/>
    <property type="match status" value="1"/>
</dbReference>
<dbReference type="GO" id="GO:0046872">
    <property type="term" value="F:metal ion binding"/>
    <property type="evidence" value="ECO:0007669"/>
    <property type="project" value="UniProtKB-KW"/>
</dbReference>
<evidence type="ECO:0000256" key="3">
    <source>
        <dbReference type="ARBA" id="ARBA00022801"/>
    </source>
</evidence>
<evidence type="ECO:0000313" key="6">
    <source>
        <dbReference type="EMBL" id="AHK78134.1"/>
    </source>
</evidence>
<dbReference type="GO" id="GO:0009231">
    <property type="term" value="P:riboflavin biosynthetic process"/>
    <property type="evidence" value="ECO:0007669"/>
    <property type="project" value="TreeGrafter"/>
</dbReference>
<keyword evidence="2" id="KW-0479">Metal-binding</keyword>
<dbReference type="PANTHER" id="PTHR35005">
    <property type="entry name" value="3-DEHYDRO-SCYLLO-INOSOSE HYDROLASE"/>
    <property type="match status" value="1"/>
</dbReference>
<proteinExistence type="inferred from homology"/>
<evidence type="ECO:0000256" key="2">
    <source>
        <dbReference type="ARBA" id="ARBA00022723"/>
    </source>
</evidence>
<dbReference type="EMBL" id="CP007268">
    <property type="protein sequence ID" value="AHK78134.1"/>
    <property type="molecule type" value="Genomic_DNA"/>
</dbReference>